<proteinExistence type="predicted"/>
<comment type="caution">
    <text evidence="4">The sequence shown here is derived from an EMBL/GenBank/DDBJ whole genome shotgun (WGS) entry which is preliminary data.</text>
</comment>
<protein>
    <submittedName>
        <fullName evidence="4">N-acetyltransferase GCN5</fullName>
    </submittedName>
</protein>
<dbReference type="PANTHER" id="PTHR43877:SF1">
    <property type="entry name" value="ACETYLTRANSFERASE"/>
    <property type="match status" value="1"/>
</dbReference>
<dbReference type="PROSITE" id="PS51186">
    <property type="entry name" value="GNAT"/>
    <property type="match status" value="1"/>
</dbReference>
<evidence type="ECO:0000259" key="3">
    <source>
        <dbReference type="PROSITE" id="PS51186"/>
    </source>
</evidence>
<keyword evidence="5" id="KW-1185">Reference proteome</keyword>
<reference evidence="4 5" key="1">
    <citation type="journal article" date="2014" name="PLoS Genet.">
        <title>Phylogenetically driven sequencing of extremely halophilic archaea reveals strategies for static and dynamic osmo-response.</title>
        <authorList>
            <person name="Becker E.A."/>
            <person name="Seitzer P.M."/>
            <person name="Tritt A."/>
            <person name="Larsen D."/>
            <person name="Krusor M."/>
            <person name="Yao A.I."/>
            <person name="Wu D."/>
            <person name="Madern D."/>
            <person name="Eisen J.A."/>
            <person name="Darling A.E."/>
            <person name="Facciotti M.T."/>
        </authorList>
    </citation>
    <scope>NUCLEOTIDE SEQUENCE [LARGE SCALE GENOMIC DNA]</scope>
    <source>
        <strain evidence="4 5">DSM 13077</strain>
    </source>
</reference>
<evidence type="ECO:0000256" key="2">
    <source>
        <dbReference type="ARBA" id="ARBA00023315"/>
    </source>
</evidence>
<organism evidence="4 5">
    <name type="scientific">Natrialba aegyptia DSM 13077</name>
    <dbReference type="NCBI Taxonomy" id="1227491"/>
    <lineage>
        <taxon>Archaea</taxon>
        <taxon>Methanobacteriati</taxon>
        <taxon>Methanobacteriota</taxon>
        <taxon>Stenosarchaea group</taxon>
        <taxon>Halobacteria</taxon>
        <taxon>Halobacteriales</taxon>
        <taxon>Natrialbaceae</taxon>
        <taxon>Natrialba</taxon>
    </lineage>
</organism>
<evidence type="ECO:0000313" key="4">
    <source>
        <dbReference type="EMBL" id="ELZ03666.1"/>
    </source>
</evidence>
<dbReference type="SUPFAM" id="SSF55729">
    <property type="entry name" value="Acyl-CoA N-acyltransferases (Nat)"/>
    <property type="match status" value="1"/>
</dbReference>
<evidence type="ECO:0000256" key="1">
    <source>
        <dbReference type="ARBA" id="ARBA00022679"/>
    </source>
</evidence>
<dbReference type="InterPro" id="IPR016181">
    <property type="entry name" value="Acyl_CoA_acyltransferase"/>
</dbReference>
<gene>
    <name evidence="4" type="ORF">C480_14915</name>
</gene>
<feature type="domain" description="N-acetyltransferase" evidence="3">
    <location>
        <begin position="1"/>
        <end position="169"/>
    </location>
</feature>
<evidence type="ECO:0000313" key="5">
    <source>
        <dbReference type="Proteomes" id="UP000011591"/>
    </source>
</evidence>
<accession>M0AYA7</accession>
<dbReference type="OrthoDB" id="111868at2157"/>
<dbReference type="InterPro" id="IPR000182">
    <property type="entry name" value="GNAT_dom"/>
</dbReference>
<dbReference type="RefSeq" id="WP_006666405.1">
    <property type="nucleotide sequence ID" value="NZ_AOIP01000032.1"/>
</dbReference>
<dbReference type="EMBL" id="AOIP01000032">
    <property type="protein sequence ID" value="ELZ03666.1"/>
    <property type="molecule type" value="Genomic_DNA"/>
</dbReference>
<dbReference type="Gene3D" id="3.40.630.30">
    <property type="match status" value="1"/>
</dbReference>
<name>M0AYA7_9EURY</name>
<sequence length="169" mass="18153">MEVREAVPDDADAIRTTHAASITELGTESYSQEQVDAWAAGCESADYTAAIESPDHYLVVAVVDGSIRGFGSLVVAAPEADEATADAEVTAVYVHPSVAREGVGSRIYESLERRAGERDITALELTASQNAVAFYRSHGYERIGATRHEFSGHESTGVYGTVVEMRKEL</sequence>
<keyword evidence="2" id="KW-0012">Acyltransferase</keyword>
<dbReference type="CDD" id="cd04301">
    <property type="entry name" value="NAT_SF"/>
    <property type="match status" value="1"/>
</dbReference>
<dbReference type="Pfam" id="PF13673">
    <property type="entry name" value="Acetyltransf_10"/>
    <property type="match status" value="1"/>
</dbReference>
<dbReference type="PANTHER" id="PTHR43877">
    <property type="entry name" value="AMINOALKYLPHOSPHONATE N-ACETYLTRANSFERASE-RELATED-RELATED"/>
    <property type="match status" value="1"/>
</dbReference>
<dbReference type="InterPro" id="IPR050832">
    <property type="entry name" value="Bact_Acetyltransf"/>
</dbReference>
<keyword evidence="1 4" id="KW-0808">Transferase</keyword>
<dbReference type="AlphaFoldDB" id="M0AYA7"/>
<dbReference type="GO" id="GO:0016747">
    <property type="term" value="F:acyltransferase activity, transferring groups other than amino-acyl groups"/>
    <property type="evidence" value="ECO:0007669"/>
    <property type="project" value="InterPro"/>
</dbReference>
<dbReference type="Proteomes" id="UP000011591">
    <property type="component" value="Unassembled WGS sequence"/>
</dbReference>
<dbReference type="PATRIC" id="fig|1227491.4.peg.3058"/>